<dbReference type="EMBL" id="CP073910">
    <property type="protein sequence ID" value="QUT04950.1"/>
    <property type="molecule type" value="Genomic_DNA"/>
</dbReference>
<evidence type="ECO:0000313" key="3">
    <source>
        <dbReference type="Proteomes" id="UP000681425"/>
    </source>
</evidence>
<dbReference type="GO" id="GO:0006760">
    <property type="term" value="P:folic acid-containing compound metabolic process"/>
    <property type="evidence" value="ECO:0007669"/>
    <property type="project" value="InterPro"/>
</dbReference>
<dbReference type="SMART" id="SM00905">
    <property type="entry name" value="FolB"/>
    <property type="match status" value="1"/>
</dbReference>
<dbReference type="InterPro" id="IPR043133">
    <property type="entry name" value="GTP-CH-I_C/QueF"/>
</dbReference>
<sequence length="127" mass="14600">MELQNEDYLILEVENLDVNVLTGIYSEETHLPQPLRISIRARLKMADRYDPETPLRASKNYMDLKHAATAAIPSDRHFTLIEAVAEHIIDTVFLQDDKVDQVEVKIVKLALSERGENIGITMSRRRK</sequence>
<keyword evidence="3" id="KW-1185">Reference proteome</keyword>
<reference evidence="2" key="1">
    <citation type="submission" date="2021-04" db="EMBL/GenBank/DDBJ databases">
        <title>Isolation of p-tert-butylphenol degrading bacteria Sphingobium phenoxybenzoativorans Tas13 from active sludge.</title>
        <authorList>
            <person name="Li Y."/>
        </authorList>
    </citation>
    <scope>NUCLEOTIDE SEQUENCE</scope>
    <source>
        <strain evidence="2">Tas13</strain>
    </source>
</reference>
<accession>A0A975K502</accession>
<protein>
    <submittedName>
        <fullName evidence="2">Dihydroneopterin aldolase</fullName>
    </submittedName>
</protein>
<dbReference type="Proteomes" id="UP000681425">
    <property type="component" value="Chromosome"/>
</dbReference>
<organism evidence="2 3">
    <name type="scientific">Sphingobium phenoxybenzoativorans</name>
    <dbReference type="NCBI Taxonomy" id="1592790"/>
    <lineage>
        <taxon>Bacteria</taxon>
        <taxon>Pseudomonadati</taxon>
        <taxon>Pseudomonadota</taxon>
        <taxon>Alphaproteobacteria</taxon>
        <taxon>Sphingomonadales</taxon>
        <taxon>Sphingomonadaceae</taxon>
        <taxon>Sphingobium</taxon>
    </lineage>
</organism>
<dbReference type="KEGG" id="spph:KFK14_18290"/>
<evidence type="ECO:0000313" key="2">
    <source>
        <dbReference type="EMBL" id="QUT04950.1"/>
    </source>
</evidence>
<dbReference type="NCBIfam" id="TIGR00526">
    <property type="entry name" value="folB_dom"/>
    <property type="match status" value="1"/>
</dbReference>
<name>A0A975K502_9SPHN</name>
<feature type="domain" description="Dihydroneopterin aldolase/epimerase" evidence="1">
    <location>
        <begin position="11"/>
        <end position="124"/>
    </location>
</feature>
<dbReference type="Gene3D" id="3.30.1130.10">
    <property type="match status" value="1"/>
</dbReference>
<dbReference type="RefSeq" id="WP_212608671.1">
    <property type="nucleotide sequence ID" value="NZ_CP073910.1"/>
</dbReference>
<dbReference type="AlphaFoldDB" id="A0A975K502"/>
<dbReference type="GO" id="GO:0004150">
    <property type="term" value="F:dihydroneopterin aldolase activity"/>
    <property type="evidence" value="ECO:0007669"/>
    <property type="project" value="InterPro"/>
</dbReference>
<dbReference type="InterPro" id="IPR006157">
    <property type="entry name" value="FolB_dom"/>
</dbReference>
<evidence type="ECO:0000259" key="1">
    <source>
        <dbReference type="SMART" id="SM00905"/>
    </source>
</evidence>
<dbReference type="Pfam" id="PF02152">
    <property type="entry name" value="FolB"/>
    <property type="match status" value="1"/>
</dbReference>
<proteinExistence type="predicted"/>
<gene>
    <name evidence="2" type="ORF">KFK14_18290</name>
</gene>
<dbReference type="SUPFAM" id="SSF55620">
    <property type="entry name" value="Tetrahydrobiopterin biosynthesis enzymes-like"/>
    <property type="match status" value="1"/>
</dbReference>